<dbReference type="EMBL" id="JAKFHA010000017">
    <property type="protein sequence ID" value="MCF2530687.1"/>
    <property type="molecule type" value="Genomic_DNA"/>
</dbReference>
<dbReference type="AlphaFoldDB" id="A0AA41U4D2"/>
<dbReference type="RefSeq" id="WP_235055341.1">
    <property type="nucleotide sequence ID" value="NZ_JAKFHA010000017.1"/>
</dbReference>
<reference evidence="2" key="1">
    <citation type="submission" date="2022-01" db="EMBL/GenBank/DDBJ databases">
        <title>Genome-Based Taxonomic Classification of the Phylum Actinobacteria.</title>
        <authorList>
            <person name="Gao Y."/>
        </authorList>
    </citation>
    <scope>NUCLEOTIDE SEQUENCE</scope>
    <source>
        <strain evidence="2">KLBMP 8922</strain>
    </source>
</reference>
<feature type="region of interest" description="Disordered" evidence="1">
    <location>
        <begin position="52"/>
        <end position="103"/>
    </location>
</feature>
<proteinExistence type="predicted"/>
<organism evidence="2 3">
    <name type="scientific">Yinghuangia soli</name>
    <dbReference type="NCBI Taxonomy" id="2908204"/>
    <lineage>
        <taxon>Bacteria</taxon>
        <taxon>Bacillati</taxon>
        <taxon>Actinomycetota</taxon>
        <taxon>Actinomycetes</taxon>
        <taxon>Kitasatosporales</taxon>
        <taxon>Streptomycetaceae</taxon>
        <taxon>Yinghuangia</taxon>
    </lineage>
</organism>
<evidence type="ECO:0000313" key="2">
    <source>
        <dbReference type="EMBL" id="MCF2530687.1"/>
    </source>
</evidence>
<feature type="region of interest" description="Disordered" evidence="1">
    <location>
        <begin position="1"/>
        <end position="31"/>
    </location>
</feature>
<sequence>MSHTTGASPAPAPAPAPAPGPPGRRSRWGRTAAGLAGAIAVSVAAQFAVDALTGSSDDPPARTQPAASGASGTPGPPPEKPTRENPWAGSKAAAYGDGLDGIPVPEVRELPGYSKEAVQRAVDTTRFLLAAGNLDAAVLRGEAPATYLQMIDHEHADMRARLEQALAAPDGEHDPLAWVTRFDPDEVEVVSATAKTTGTMSVALDADGILVVHVEADFVYAVAPVDGKRDRIDRSMVRRALDVSFLAGGALETPVGKVFLSSTDVVVFNTSCDRDDGFIHPLVAASPGGSLTGPTMDPYATPGAAVPTGAVSQEGGCFPTALI</sequence>
<dbReference type="Proteomes" id="UP001165378">
    <property type="component" value="Unassembled WGS sequence"/>
</dbReference>
<name>A0AA41U4D2_9ACTN</name>
<gene>
    <name evidence="2" type="ORF">LZ495_26180</name>
</gene>
<protein>
    <submittedName>
        <fullName evidence="2">Uncharacterized protein</fullName>
    </submittedName>
</protein>
<accession>A0AA41U4D2</accession>
<comment type="caution">
    <text evidence="2">The sequence shown here is derived from an EMBL/GenBank/DDBJ whole genome shotgun (WGS) entry which is preliminary data.</text>
</comment>
<keyword evidence="3" id="KW-1185">Reference proteome</keyword>
<evidence type="ECO:0000256" key="1">
    <source>
        <dbReference type="SAM" id="MobiDB-lite"/>
    </source>
</evidence>
<feature type="compositionally biased region" description="Pro residues" evidence="1">
    <location>
        <begin position="10"/>
        <end position="22"/>
    </location>
</feature>
<evidence type="ECO:0000313" key="3">
    <source>
        <dbReference type="Proteomes" id="UP001165378"/>
    </source>
</evidence>